<dbReference type="InterPro" id="IPR039430">
    <property type="entry name" value="Thymidylate_kin-like_dom"/>
</dbReference>
<dbReference type="RefSeq" id="WP_051602896.1">
    <property type="nucleotide sequence ID" value="NZ_AWFH01000062.1"/>
</dbReference>
<sequence length="218" mass="23789">MAELEPLRFITLEGGEGVGKSTLQRALAERLNSHGFDVITTREPGGTPLAEAVRELALHPPENDSWSAMSEALLMNAARSDHLEKLIRPALRVGKWVICDRFADSTRVYQSVKGGVSTDILSSMEATVLGETRPGLTLVLDAPLETTAGRRSARNGPSDAFEQRDHAFHNAVRQGFVAIARAEPERCHLIDAACSETEVFVAAWSQIVAKYKLGELVR</sequence>
<dbReference type="EMBL" id="AWFH01000062">
    <property type="protein sequence ID" value="KCZ58014.1"/>
    <property type="molecule type" value="Genomic_DNA"/>
</dbReference>
<protein>
    <recommendedName>
        <fullName evidence="3 12">Thymidylate kinase</fullName>
        <ecNumber evidence="2 12">2.7.4.9</ecNumber>
    </recommendedName>
    <alternativeName>
        <fullName evidence="9 12">dTMP kinase</fullName>
    </alternativeName>
</protein>
<evidence type="ECO:0000256" key="1">
    <source>
        <dbReference type="ARBA" id="ARBA00009776"/>
    </source>
</evidence>
<dbReference type="PANTHER" id="PTHR10344">
    <property type="entry name" value="THYMIDYLATE KINASE"/>
    <property type="match status" value="1"/>
</dbReference>
<evidence type="ECO:0000256" key="12">
    <source>
        <dbReference type="HAMAP-Rule" id="MF_00165"/>
    </source>
</evidence>
<dbReference type="PATRIC" id="fig|1280948.3.peg.3306"/>
<evidence type="ECO:0000256" key="5">
    <source>
        <dbReference type="ARBA" id="ARBA00022727"/>
    </source>
</evidence>
<keyword evidence="7 12" id="KW-0418">Kinase</keyword>
<dbReference type="Pfam" id="PF02223">
    <property type="entry name" value="Thymidylate_kin"/>
    <property type="match status" value="1"/>
</dbReference>
<feature type="binding site" evidence="12">
    <location>
        <begin position="14"/>
        <end position="21"/>
    </location>
    <ligand>
        <name>ATP</name>
        <dbReference type="ChEBI" id="CHEBI:30616"/>
    </ligand>
</feature>
<evidence type="ECO:0000256" key="3">
    <source>
        <dbReference type="ARBA" id="ARBA00017144"/>
    </source>
</evidence>
<dbReference type="InterPro" id="IPR018095">
    <property type="entry name" value="Thymidylate_kin_CS"/>
</dbReference>
<dbReference type="GO" id="GO:0005829">
    <property type="term" value="C:cytosol"/>
    <property type="evidence" value="ECO:0007669"/>
    <property type="project" value="TreeGrafter"/>
</dbReference>
<dbReference type="FunFam" id="3.40.50.300:FF:000225">
    <property type="entry name" value="Thymidylate kinase"/>
    <property type="match status" value="1"/>
</dbReference>
<evidence type="ECO:0000256" key="11">
    <source>
        <dbReference type="ARBA" id="ARBA00057735"/>
    </source>
</evidence>
<evidence type="ECO:0000256" key="8">
    <source>
        <dbReference type="ARBA" id="ARBA00022840"/>
    </source>
</evidence>
<evidence type="ECO:0000256" key="6">
    <source>
        <dbReference type="ARBA" id="ARBA00022741"/>
    </source>
</evidence>
<evidence type="ECO:0000256" key="2">
    <source>
        <dbReference type="ARBA" id="ARBA00012980"/>
    </source>
</evidence>
<dbReference type="CDD" id="cd01672">
    <property type="entry name" value="TMPK"/>
    <property type="match status" value="1"/>
</dbReference>
<dbReference type="SUPFAM" id="SSF52540">
    <property type="entry name" value="P-loop containing nucleoside triphosphate hydrolases"/>
    <property type="match status" value="1"/>
</dbReference>
<dbReference type="GO" id="GO:0006227">
    <property type="term" value="P:dUDP biosynthetic process"/>
    <property type="evidence" value="ECO:0007669"/>
    <property type="project" value="TreeGrafter"/>
</dbReference>
<dbReference type="GO" id="GO:0005524">
    <property type="term" value="F:ATP binding"/>
    <property type="evidence" value="ECO:0007669"/>
    <property type="project" value="UniProtKB-UniRule"/>
</dbReference>
<gene>
    <name evidence="12" type="primary">tmk</name>
    <name evidence="14" type="ORF">HY36_10935</name>
</gene>
<evidence type="ECO:0000256" key="9">
    <source>
        <dbReference type="ARBA" id="ARBA00029962"/>
    </source>
</evidence>
<dbReference type="Gene3D" id="3.40.50.300">
    <property type="entry name" value="P-loop containing nucleotide triphosphate hydrolases"/>
    <property type="match status" value="1"/>
</dbReference>
<keyword evidence="8 12" id="KW-0067">ATP-binding</keyword>
<accession>A0A059DX58</accession>
<evidence type="ECO:0000259" key="13">
    <source>
        <dbReference type="Pfam" id="PF02223"/>
    </source>
</evidence>
<keyword evidence="6 12" id="KW-0547">Nucleotide-binding</keyword>
<dbReference type="EC" id="2.7.4.9" evidence="2 12"/>
<evidence type="ECO:0000313" key="14">
    <source>
        <dbReference type="EMBL" id="KCZ58014.1"/>
    </source>
</evidence>
<dbReference type="OrthoDB" id="9774907at2"/>
<dbReference type="NCBIfam" id="TIGR00041">
    <property type="entry name" value="DTMP_kinase"/>
    <property type="match status" value="1"/>
</dbReference>
<reference evidence="14 15" key="1">
    <citation type="journal article" date="2014" name="Antonie Van Leeuwenhoek">
        <title>Hyphomonas beringensis sp. nov. and Hyphomonas chukchiensis sp. nov., isolated from surface seawater of the Bering Sea and Chukchi Sea.</title>
        <authorList>
            <person name="Li C."/>
            <person name="Lai Q."/>
            <person name="Li G."/>
            <person name="Dong C."/>
            <person name="Wang J."/>
            <person name="Liao Y."/>
            <person name="Shao Z."/>
        </authorList>
    </citation>
    <scope>NUCLEOTIDE SEQUENCE [LARGE SCALE GENOMIC DNA]</scope>
    <source>
        <strain evidence="14 15">22II1-22F38</strain>
    </source>
</reference>
<keyword evidence="15" id="KW-1185">Reference proteome</keyword>
<comment type="catalytic activity">
    <reaction evidence="10 12">
        <text>dTMP + ATP = dTDP + ADP</text>
        <dbReference type="Rhea" id="RHEA:13517"/>
        <dbReference type="ChEBI" id="CHEBI:30616"/>
        <dbReference type="ChEBI" id="CHEBI:58369"/>
        <dbReference type="ChEBI" id="CHEBI:63528"/>
        <dbReference type="ChEBI" id="CHEBI:456216"/>
        <dbReference type="EC" id="2.7.4.9"/>
    </reaction>
</comment>
<dbReference type="Proteomes" id="UP000024547">
    <property type="component" value="Unassembled WGS sequence"/>
</dbReference>
<proteinExistence type="inferred from homology"/>
<comment type="function">
    <text evidence="11 12">Phosphorylation of dTMP to form dTDP in both de novo and salvage pathways of dTTP synthesis.</text>
</comment>
<feature type="domain" description="Thymidylate kinase-like" evidence="13">
    <location>
        <begin position="12"/>
        <end position="199"/>
    </location>
</feature>
<evidence type="ECO:0000256" key="7">
    <source>
        <dbReference type="ARBA" id="ARBA00022777"/>
    </source>
</evidence>
<comment type="caution">
    <text evidence="14">The sequence shown here is derived from an EMBL/GenBank/DDBJ whole genome shotgun (WGS) entry which is preliminary data.</text>
</comment>
<keyword evidence="4 12" id="KW-0808">Transferase</keyword>
<evidence type="ECO:0000256" key="4">
    <source>
        <dbReference type="ARBA" id="ARBA00022679"/>
    </source>
</evidence>
<organism evidence="14 15">
    <name type="scientific">Hyphomonas atlantica</name>
    <dbReference type="NCBI Taxonomy" id="1280948"/>
    <lineage>
        <taxon>Bacteria</taxon>
        <taxon>Pseudomonadati</taxon>
        <taxon>Pseudomonadota</taxon>
        <taxon>Alphaproteobacteria</taxon>
        <taxon>Hyphomonadales</taxon>
        <taxon>Hyphomonadaceae</taxon>
        <taxon>Hyphomonas</taxon>
    </lineage>
</organism>
<dbReference type="eggNOG" id="COG0125">
    <property type="taxonomic scope" value="Bacteria"/>
</dbReference>
<dbReference type="GO" id="GO:0006235">
    <property type="term" value="P:dTTP biosynthetic process"/>
    <property type="evidence" value="ECO:0007669"/>
    <property type="project" value="UniProtKB-UniRule"/>
</dbReference>
<comment type="similarity">
    <text evidence="1 12">Belongs to the thymidylate kinase family.</text>
</comment>
<dbReference type="STRING" id="1280948.HY36_10935"/>
<dbReference type="PANTHER" id="PTHR10344:SF4">
    <property type="entry name" value="UMP-CMP KINASE 2, MITOCHONDRIAL"/>
    <property type="match status" value="1"/>
</dbReference>
<keyword evidence="5 12" id="KW-0545">Nucleotide biosynthesis</keyword>
<name>A0A059DX58_9PROT</name>
<dbReference type="InterPro" id="IPR027417">
    <property type="entry name" value="P-loop_NTPase"/>
</dbReference>
<dbReference type="InterPro" id="IPR018094">
    <property type="entry name" value="Thymidylate_kinase"/>
</dbReference>
<evidence type="ECO:0000313" key="15">
    <source>
        <dbReference type="Proteomes" id="UP000024547"/>
    </source>
</evidence>
<dbReference type="PROSITE" id="PS01331">
    <property type="entry name" value="THYMIDYLATE_KINASE"/>
    <property type="match status" value="1"/>
</dbReference>
<evidence type="ECO:0000256" key="10">
    <source>
        <dbReference type="ARBA" id="ARBA00048743"/>
    </source>
</evidence>
<dbReference type="GO" id="GO:0006233">
    <property type="term" value="P:dTDP biosynthetic process"/>
    <property type="evidence" value="ECO:0007669"/>
    <property type="project" value="InterPro"/>
</dbReference>
<dbReference type="HAMAP" id="MF_00165">
    <property type="entry name" value="Thymidylate_kinase"/>
    <property type="match status" value="1"/>
</dbReference>
<dbReference type="GO" id="GO:0004798">
    <property type="term" value="F:dTMP kinase activity"/>
    <property type="evidence" value="ECO:0007669"/>
    <property type="project" value="UniProtKB-UniRule"/>
</dbReference>
<dbReference type="AlphaFoldDB" id="A0A059DX58"/>